<sequence>MTIDFNQFDQVFFRYVIELTAELTRIQEGFQADVREDAELVTCQGAEPVDQRTLRKVVSFDFVFDSQFTDSRYCLPVADDGTFQKTCMCQMFSSTAVAFALRTCIDVGQVLRGVRVQEPFFQSFGQCFRMGAADKADRRNRVVVFYELSCLFSCNDFYFSHYRNFLLLNGMYRRFCRTAFVKIFQR</sequence>
<evidence type="ECO:0000313" key="2">
    <source>
        <dbReference type="Proteomes" id="UP000017908"/>
    </source>
</evidence>
<dbReference type="Proteomes" id="UP000017908">
    <property type="component" value="Unassembled WGS sequence"/>
</dbReference>
<organism evidence="1 2">
    <name type="scientific">Megasphaera elsdenii CAG:570</name>
    <dbReference type="NCBI Taxonomy" id="1263087"/>
    <lineage>
        <taxon>Bacteria</taxon>
        <taxon>Bacillati</taxon>
        <taxon>Bacillota</taxon>
        <taxon>Negativicutes</taxon>
        <taxon>Veillonellales</taxon>
        <taxon>Veillonellaceae</taxon>
        <taxon>Megasphaera</taxon>
    </lineage>
</organism>
<name>R7MXT2_MEGEL</name>
<dbReference type="EMBL" id="CBKE010000116">
    <property type="protein sequence ID" value="CDF04633.1"/>
    <property type="molecule type" value="Genomic_DNA"/>
</dbReference>
<comment type="caution">
    <text evidence="1">The sequence shown here is derived from an EMBL/GenBank/DDBJ whole genome shotgun (WGS) entry which is preliminary data.</text>
</comment>
<dbReference type="AlphaFoldDB" id="R7MXT2"/>
<accession>R7MXT2</accession>
<protein>
    <submittedName>
        <fullName evidence="1">Uncharacterized protein</fullName>
    </submittedName>
</protein>
<gene>
    <name evidence="1" type="ORF">BN715_00970</name>
</gene>
<reference evidence="1" key="1">
    <citation type="submission" date="2012-11" db="EMBL/GenBank/DDBJ databases">
        <title>Dependencies among metagenomic species, viruses, plasmids and units of genetic variation.</title>
        <authorList>
            <person name="Nielsen H.B."/>
            <person name="Almeida M."/>
            <person name="Juncker A.S."/>
            <person name="Rasmussen S."/>
            <person name="Li J."/>
            <person name="Sunagawa S."/>
            <person name="Plichta D."/>
            <person name="Gautier L."/>
            <person name="Le Chatelier E."/>
            <person name="Peletier E."/>
            <person name="Bonde I."/>
            <person name="Nielsen T."/>
            <person name="Manichanh C."/>
            <person name="Arumugam M."/>
            <person name="Batto J."/>
            <person name="Santos M.B.Q.D."/>
            <person name="Blom N."/>
            <person name="Borruel N."/>
            <person name="Burgdorf K.S."/>
            <person name="Boumezbeur F."/>
            <person name="Casellas F."/>
            <person name="Dore J."/>
            <person name="Guarner F."/>
            <person name="Hansen T."/>
            <person name="Hildebrand F."/>
            <person name="Kaas R.S."/>
            <person name="Kennedy S."/>
            <person name="Kristiansen K."/>
            <person name="Kultima J.R."/>
            <person name="Leonard P."/>
            <person name="Levenez F."/>
            <person name="Lund O."/>
            <person name="Moumen B."/>
            <person name="Le Paslier D."/>
            <person name="Pons N."/>
            <person name="Pedersen O."/>
            <person name="Prifti E."/>
            <person name="Qin J."/>
            <person name="Raes J."/>
            <person name="Tap J."/>
            <person name="Tims S."/>
            <person name="Ussery D.W."/>
            <person name="Yamada T."/>
            <person name="MetaHit consortium"/>
            <person name="Renault P."/>
            <person name="Sicheritz-Ponten T."/>
            <person name="Bork P."/>
            <person name="Wang J."/>
            <person name="Brunak S."/>
            <person name="Ehrlich S.D."/>
        </authorList>
    </citation>
    <scope>NUCLEOTIDE SEQUENCE [LARGE SCALE GENOMIC DNA]</scope>
</reference>
<proteinExistence type="predicted"/>
<evidence type="ECO:0000313" key="1">
    <source>
        <dbReference type="EMBL" id="CDF04633.1"/>
    </source>
</evidence>